<reference evidence="2 3" key="1">
    <citation type="journal article" date="2019" name="Int. J. Syst. Evol. Microbiol.">
        <title>The Global Catalogue of Microorganisms (GCM) 10K type strain sequencing project: providing services to taxonomists for standard genome sequencing and annotation.</title>
        <authorList>
            <consortium name="The Broad Institute Genomics Platform"/>
            <consortium name="The Broad Institute Genome Sequencing Center for Infectious Disease"/>
            <person name="Wu L."/>
            <person name="Ma J."/>
        </authorList>
    </citation>
    <scope>NUCLEOTIDE SEQUENCE [LARGE SCALE GENOMIC DNA]</scope>
    <source>
        <strain evidence="2 3">JCM 14919</strain>
    </source>
</reference>
<keyword evidence="1" id="KW-0812">Transmembrane</keyword>
<feature type="transmembrane region" description="Helical" evidence="1">
    <location>
        <begin position="77"/>
        <end position="99"/>
    </location>
</feature>
<keyword evidence="3" id="KW-1185">Reference proteome</keyword>
<sequence length="110" mass="12170">MTPHLHPDGRPTDSLRHLRPLADISLSPSVTTSTVPHNERTHRRLVRLGRVLLVLGPALIMSHILSDTQFAGETAVWTYTLASYDVAVVVTIIGAALTWRTPPAEQMRSR</sequence>
<evidence type="ECO:0000256" key="1">
    <source>
        <dbReference type="SAM" id="Phobius"/>
    </source>
</evidence>
<feature type="transmembrane region" description="Helical" evidence="1">
    <location>
        <begin position="48"/>
        <end position="65"/>
    </location>
</feature>
<dbReference type="Proteomes" id="UP001501084">
    <property type="component" value="Unassembled WGS sequence"/>
</dbReference>
<name>A0ABN3B2H4_9MICO</name>
<protein>
    <submittedName>
        <fullName evidence="2">Uncharacterized protein</fullName>
    </submittedName>
</protein>
<dbReference type="EMBL" id="BAAAOP010000003">
    <property type="protein sequence ID" value="GAA2185928.1"/>
    <property type="molecule type" value="Genomic_DNA"/>
</dbReference>
<accession>A0ABN3B2H4</accession>
<organism evidence="2 3">
    <name type="scientific">Leucobacter alluvii</name>
    <dbReference type="NCBI Taxonomy" id="340321"/>
    <lineage>
        <taxon>Bacteria</taxon>
        <taxon>Bacillati</taxon>
        <taxon>Actinomycetota</taxon>
        <taxon>Actinomycetes</taxon>
        <taxon>Micrococcales</taxon>
        <taxon>Microbacteriaceae</taxon>
        <taxon>Leucobacter</taxon>
    </lineage>
</organism>
<proteinExistence type="predicted"/>
<evidence type="ECO:0000313" key="3">
    <source>
        <dbReference type="Proteomes" id="UP001501084"/>
    </source>
</evidence>
<evidence type="ECO:0000313" key="2">
    <source>
        <dbReference type="EMBL" id="GAA2185928.1"/>
    </source>
</evidence>
<keyword evidence="1" id="KW-0472">Membrane</keyword>
<keyword evidence="1" id="KW-1133">Transmembrane helix</keyword>
<gene>
    <name evidence="2" type="ORF">GCM10009786_04380</name>
</gene>
<comment type="caution">
    <text evidence="2">The sequence shown here is derived from an EMBL/GenBank/DDBJ whole genome shotgun (WGS) entry which is preliminary data.</text>
</comment>